<evidence type="ECO:0000256" key="2">
    <source>
        <dbReference type="ARBA" id="ARBA00006285"/>
    </source>
</evidence>
<evidence type="ECO:0000256" key="1">
    <source>
        <dbReference type="ARBA" id="ARBA00001231"/>
    </source>
</evidence>
<dbReference type="PIRSF" id="PIRSF001093">
    <property type="entry name" value="B-hxosamndse_ab_euk"/>
    <property type="match status" value="1"/>
</dbReference>
<evidence type="ECO:0000259" key="11">
    <source>
        <dbReference type="Pfam" id="PF00728"/>
    </source>
</evidence>
<dbReference type="CDD" id="cd06562">
    <property type="entry name" value="GH20_HexA_HexB-like"/>
    <property type="match status" value="1"/>
</dbReference>
<keyword evidence="3 10" id="KW-0732">Signal</keyword>
<reference evidence="13 14" key="1">
    <citation type="submission" date="2024-05" db="EMBL/GenBank/DDBJ databases">
        <title>Genetic variation in Jamaican populations of the coffee berry borer (Hypothenemus hampei).</title>
        <authorList>
            <person name="Errbii M."/>
            <person name="Myrie A."/>
        </authorList>
    </citation>
    <scope>NUCLEOTIDE SEQUENCE [LARGE SCALE GENOMIC DNA]</scope>
    <source>
        <strain evidence="13">JA-Hopewell-2020-01-JO</strain>
        <tissue evidence="13">Whole body</tissue>
    </source>
</reference>
<dbReference type="InterPro" id="IPR017853">
    <property type="entry name" value="GH"/>
</dbReference>
<feature type="domain" description="Glycoside hydrolase family 20 catalytic" evidence="11">
    <location>
        <begin position="178"/>
        <end position="494"/>
    </location>
</feature>
<dbReference type="PANTHER" id="PTHR22600:SF21">
    <property type="entry name" value="BETA-HEXOSAMINIDASE A"/>
    <property type="match status" value="1"/>
</dbReference>
<dbReference type="FunFam" id="3.20.20.80:FF:000063">
    <property type="entry name" value="Beta-hexosaminidase"/>
    <property type="match status" value="1"/>
</dbReference>
<organism evidence="13 14">
    <name type="scientific">Hypothenemus hampei</name>
    <name type="common">Coffee berry borer</name>
    <dbReference type="NCBI Taxonomy" id="57062"/>
    <lineage>
        <taxon>Eukaryota</taxon>
        <taxon>Metazoa</taxon>
        <taxon>Ecdysozoa</taxon>
        <taxon>Arthropoda</taxon>
        <taxon>Hexapoda</taxon>
        <taxon>Insecta</taxon>
        <taxon>Pterygota</taxon>
        <taxon>Neoptera</taxon>
        <taxon>Endopterygota</taxon>
        <taxon>Coleoptera</taxon>
        <taxon>Polyphaga</taxon>
        <taxon>Cucujiformia</taxon>
        <taxon>Curculionidae</taxon>
        <taxon>Scolytinae</taxon>
        <taxon>Hypothenemus</taxon>
    </lineage>
</organism>
<dbReference type="PANTHER" id="PTHR22600">
    <property type="entry name" value="BETA-HEXOSAMINIDASE"/>
    <property type="match status" value="1"/>
</dbReference>
<dbReference type="Gene3D" id="3.30.379.10">
    <property type="entry name" value="Chitobiase/beta-hexosaminidase domain 2-like"/>
    <property type="match status" value="1"/>
</dbReference>
<comment type="catalytic activity">
    <reaction evidence="1 7">
        <text>Hydrolysis of terminal non-reducing N-acetyl-D-hexosamine residues in N-acetyl-beta-D-hexosaminides.</text>
        <dbReference type="EC" id="3.2.1.52"/>
    </reaction>
</comment>
<evidence type="ECO:0000313" key="14">
    <source>
        <dbReference type="Proteomes" id="UP001566132"/>
    </source>
</evidence>
<name>A0ABD1EUC8_HYPHA</name>
<dbReference type="SUPFAM" id="SSF55545">
    <property type="entry name" value="beta-N-acetylhexosaminidase-like domain"/>
    <property type="match status" value="1"/>
</dbReference>
<evidence type="ECO:0000256" key="5">
    <source>
        <dbReference type="ARBA" id="ARBA00023180"/>
    </source>
</evidence>
<evidence type="ECO:0000256" key="4">
    <source>
        <dbReference type="ARBA" id="ARBA00022801"/>
    </source>
</evidence>
<dbReference type="SUPFAM" id="SSF51445">
    <property type="entry name" value="(Trans)glycosidases"/>
    <property type="match status" value="1"/>
</dbReference>
<dbReference type="EMBL" id="JBDJPC010000005">
    <property type="protein sequence ID" value="KAL1501006.1"/>
    <property type="molecule type" value="Genomic_DNA"/>
</dbReference>
<feature type="signal peptide" evidence="10">
    <location>
        <begin position="1"/>
        <end position="19"/>
    </location>
</feature>
<evidence type="ECO:0000256" key="8">
    <source>
        <dbReference type="PIRSR" id="PIRSR001093-1"/>
    </source>
</evidence>
<keyword evidence="14" id="KW-1185">Reference proteome</keyword>
<dbReference type="EC" id="3.2.1.52" evidence="7"/>
<dbReference type="GO" id="GO:1901135">
    <property type="term" value="P:carbohydrate derivative metabolic process"/>
    <property type="evidence" value="ECO:0007669"/>
    <property type="project" value="UniProtKB-ARBA"/>
</dbReference>
<evidence type="ECO:0000256" key="7">
    <source>
        <dbReference type="PIRNR" id="PIRNR001093"/>
    </source>
</evidence>
<dbReference type="Gene3D" id="3.20.20.80">
    <property type="entry name" value="Glycosidases"/>
    <property type="match status" value="1"/>
</dbReference>
<feature type="chain" id="PRO_5044760300" description="Beta-hexosaminidase" evidence="10">
    <location>
        <begin position="20"/>
        <end position="535"/>
    </location>
</feature>
<dbReference type="PRINTS" id="PR00738">
    <property type="entry name" value="GLHYDRLASE20"/>
</dbReference>
<feature type="disulfide bond" evidence="9">
    <location>
        <begin position="513"/>
        <end position="531"/>
    </location>
</feature>
<comment type="similarity">
    <text evidence="2 7">Belongs to the glycosyl hydrolase 20 family.</text>
</comment>
<keyword evidence="6 7" id="KW-0326">Glycosidase</keyword>
<evidence type="ECO:0000313" key="13">
    <source>
        <dbReference type="EMBL" id="KAL1501006.1"/>
    </source>
</evidence>
<proteinExistence type="inferred from homology"/>
<keyword evidence="9" id="KW-1015">Disulfide bond</keyword>
<dbReference type="InterPro" id="IPR015883">
    <property type="entry name" value="Glyco_hydro_20_cat"/>
</dbReference>
<dbReference type="InterPro" id="IPR025705">
    <property type="entry name" value="Beta_hexosaminidase_sua/sub"/>
</dbReference>
<feature type="domain" description="Beta-hexosaminidase eukaryotic type N-terminal" evidence="12">
    <location>
        <begin position="35"/>
        <end position="157"/>
    </location>
</feature>
<dbReference type="Pfam" id="PF14845">
    <property type="entry name" value="Glycohydro_20b2"/>
    <property type="match status" value="1"/>
</dbReference>
<accession>A0ABD1EUC8</accession>
<dbReference type="AlphaFoldDB" id="A0ABD1EUC8"/>
<dbReference type="InterPro" id="IPR029018">
    <property type="entry name" value="Hex-like_dom2"/>
</dbReference>
<keyword evidence="4 7" id="KW-0378">Hydrolase</keyword>
<comment type="caution">
    <text evidence="13">The sequence shown here is derived from an EMBL/GenBank/DDBJ whole genome shotgun (WGS) entry which is preliminary data.</text>
</comment>
<feature type="disulfide bond" evidence="9">
    <location>
        <begin position="287"/>
        <end position="336"/>
    </location>
</feature>
<sequence>MKGCVFLLFVVSVWTNIESYIVNPGPQYIPTQGSIWPKPASVSTSNYFYSINPKNFNFVVKEWNCAILEKALEDYKNIIVQQIPPINGTTSIIEDEYYLGEMTELYVDLNRTCEDGDYPPLNMDEEYVVGIQKDGYFNLTSESIWGILRGLESFSQLLYYSDQTILINCTIVWDRPRYSHRGFLLDTGRHFIPLDKIYQIILGMSYNKLNVFHWHIVDDQSFPFVSSKFPELSSFGAYHPSLTYSPEDVANVIEFARLRGIRVIPEFDTPGHTRSWGQSHPELLTSCDSVQTGAYGPIDPSKNTTYNFLEKFFEEIRDVFKDQFIHLGGDEVDYDCWELDRNISDFMSENNITSYAKLEGYFIGKLLNITDRLNFSSIVWEEVFNNGVDLPQETIVHIWRDWTGALWRDTMQEVTKAGKTALLSACWYLDHLSSGGDWVSFYRCEPTDFTGTDEQKALILGGEACMWAEVVDKTNVVQRVFPRASATAEKLWSPKEDNFDSDLTARRLEEHTCRMNRRNIPAQPPNGPGYCISSF</sequence>
<feature type="active site" description="Proton donor" evidence="8">
    <location>
        <position position="331"/>
    </location>
</feature>
<feature type="disulfide bond" evidence="9">
    <location>
        <begin position="65"/>
        <end position="113"/>
    </location>
</feature>
<evidence type="ECO:0000256" key="9">
    <source>
        <dbReference type="PIRSR" id="PIRSR001093-2"/>
    </source>
</evidence>
<keyword evidence="5" id="KW-0325">Glycoprotein</keyword>
<protein>
    <recommendedName>
        <fullName evidence="7">Beta-hexosaminidase</fullName>
        <ecNumber evidence="7">3.2.1.52</ecNumber>
    </recommendedName>
</protein>
<dbReference type="InterPro" id="IPR029019">
    <property type="entry name" value="HEX_eukaryotic_N"/>
</dbReference>
<dbReference type="Proteomes" id="UP001566132">
    <property type="component" value="Unassembled WGS sequence"/>
</dbReference>
<dbReference type="GO" id="GO:0004563">
    <property type="term" value="F:beta-N-acetylhexosaminidase activity"/>
    <property type="evidence" value="ECO:0007669"/>
    <property type="project" value="UniProtKB-EC"/>
</dbReference>
<evidence type="ECO:0000256" key="6">
    <source>
        <dbReference type="ARBA" id="ARBA00023295"/>
    </source>
</evidence>
<evidence type="ECO:0000259" key="12">
    <source>
        <dbReference type="Pfam" id="PF14845"/>
    </source>
</evidence>
<evidence type="ECO:0000256" key="10">
    <source>
        <dbReference type="SAM" id="SignalP"/>
    </source>
</evidence>
<evidence type="ECO:0000256" key="3">
    <source>
        <dbReference type="ARBA" id="ARBA00022729"/>
    </source>
</evidence>
<dbReference type="Pfam" id="PF00728">
    <property type="entry name" value="Glyco_hydro_20"/>
    <property type="match status" value="1"/>
</dbReference>
<gene>
    <name evidence="13" type="ORF">ABEB36_006412</name>
</gene>